<sequence length="232" mass="25645">MVTLEVCALRLIKRFGRRGIGSAGFETSTINSVRLDKPNLRGLFVTFPPHQPPSATWQASVDPKAKSATTFSSHRILFFFPRIRCSFPSLQGFGFFVLAISVGGSVELLRLRSQMLEEDLVELRFRLYDGSDIGPMRYSSSSTVAMLKERIVSEWPKDKKIAPKAATDVKLINAGKVLENNKTIGQCKPAFGELPGGIITMHVVVQPSSNKTKEKKIDELPEKTTPCSCSIL</sequence>
<dbReference type="CDD" id="cd01814">
    <property type="entry name" value="Ubl_MUBs_plant"/>
    <property type="match status" value="1"/>
</dbReference>
<dbReference type="PANTHER" id="PTHR13169:SF1">
    <property type="entry name" value="MEMBRANE-ANCHORED UBIQUITIN-FOLD PROTEIN 4"/>
    <property type="match status" value="1"/>
</dbReference>
<dbReference type="InterPro" id="IPR039540">
    <property type="entry name" value="UBL3-like_ubiquitin_dom"/>
</dbReference>
<gene>
    <name evidence="2" type="ORF">CB5_LOCUS19855</name>
</gene>
<accession>A0A6V7Q0F1</accession>
<organism evidence="2">
    <name type="scientific">Ananas comosus var. bracteatus</name>
    <name type="common">red pineapple</name>
    <dbReference type="NCBI Taxonomy" id="296719"/>
    <lineage>
        <taxon>Eukaryota</taxon>
        <taxon>Viridiplantae</taxon>
        <taxon>Streptophyta</taxon>
        <taxon>Embryophyta</taxon>
        <taxon>Tracheophyta</taxon>
        <taxon>Spermatophyta</taxon>
        <taxon>Magnoliopsida</taxon>
        <taxon>Liliopsida</taxon>
        <taxon>Poales</taxon>
        <taxon>Bromeliaceae</taxon>
        <taxon>Bromelioideae</taxon>
        <taxon>Ananas</taxon>
    </lineage>
</organism>
<dbReference type="AlphaFoldDB" id="A0A6V7Q0F1"/>
<protein>
    <recommendedName>
        <fullName evidence="1">Ubiquitin-like domain-containing protein</fullName>
    </recommendedName>
</protein>
<proteinExistence type="predicted"/>
<dbReference type="EMBL" id="LR862131">
    <property type="protein sequence ID" value="CAD1836644.1"/>
    <property type="molecule type" value="Genomic_DNA"/>
</dbReference>
<evidence type="ECO:0000259" key="1">
    <source>
        <dbReference type="PROSITE" id="PS50053"/>
    </source>
</evidence>
<name>A0A6V7Q0F1_ANACO</name>
<feature type="domain" description="Ubiquitin-like" evidence="1">
    <location>
        <begin position="121"/>
        <end position="187"/>
    </location>
</feature>
<dbReference type="SUPFAM" id="SSF54236">
    <property type="entry name" value="Ubiquitin-like"/>
    <property type="match status" value="1"/>
</dbReference>
<dbReference type="InterPro" id="IPR000626">
    <property type="entry name" value="Ubiquitin-like_dom"/>
</dbReference>
<dbReference type="Pfam" id="PF13881">
    <property type="entry name" value="Rad60-SLD_2"/>
    <property type="match status" value="1"/>
</dbReference>
<evidence type="ECO:0000313" key="2">
    <source>
        <dbReference type="EMBL" id="CAD1836644.1"/>
    </source>
</evidence>
<dbReference type="InterPro" id="IPR029071">
    <property type="entry name" value="Ubiquitin-like_domsf"/>
</dbReference>
<reference evidence="2" key="1">
    <citation type="submission" date="2020-07" db="EMBL/GenBank/DDBJ databases">
        <authorList>
            <person name="Lin J."/>
        </authorList>
    </citation>
    <scope>NUCLEOTIDE SEQUENCE</scope>
</reference>
<dbReference type="PROSITE" id="PS50053">
    <property type="entry name" value="UBIQUITIN_2"/>
    <property type="match status" value="1"/>
</dbReference>
<dbReference type="InterPro" id="IPR040015">
    <property type="entry name" value="UBL3-like"/>
</dbReference>
<dbReference type="Gene3D" id="3.10.20.90">
    <property type="entry name" value="Phosphatidylinositol 3-kinase Catalytic Subunit, Chain A, domain 1"/>
    <property type="match status" value="1"/>
</dbReference>
<dbReference type="PANTHER" id="PTHR13169">
    <property type="entry name" value="UBIQUITIN-LIKE PROTEIN 3 HCG-1 PROTEIN"/>
    <property type="match status" value="1"/>
</dbReference>